<name>C3PIG0_CORA7</name>
<protein>
    <submittedName>
        <fullName evidence="1">Uncharacterized protein</fullName>
    </submittedName>
</protein>
<dbReference type="RefSeq" id="WP_010191023.1">
    <property type="nucleotide sequence ID" value="NC_012590.1"/>
</dbReference>
<dbReference type="GeneID" id="31924667"/>
<reference evidence="1 2" key="1">
    <citation type="journal article" date="2010" name="BMC Genomics">
        <title>Complete genome sequence and lifestyle of black-pigmented Corynebacterium aurimucosum ATCC 700975 (formerly C. nigricans CN-1) isolated from a vaginal swab of a woman with spontaneous abortion.</title>
        <authorList>
            <person name="Trost E."/>
            <person name="Gotker S."/>
            <person name="Schneider J."/>
            <person name="Schneiker-Bekel S."/>
            <person name="Szczepanowski R."/>
            <person name="Tilker A."/>
            <person name="Viehoever P."/>
            <person name="Arnold W."/>
            <person name="Bekel T."/>
            <person name="Blom J."/>
            <person name="Gartemann K.H."/>
            <person name="Linke B."/>
            <person name="Goesmann A."/>
            <person name="Puhler A."/>
            <person name="Shukla S.K."/>
            <person name="Tauch A."/>
        </authorList>
    </citation>
    <scope>NUCLEOTIDE SEQUENCE [LARGE SCALE GENOMIC DNA]</scope>
    <source>
        <strain evidence="2">ATCC 700975 / DSM 44827 / CIP 107346 / CN-1</strain>
    </source>
</reference>
<dbReference type="AlphaFoldDB" id="C3PIG0"/>
<sequence>MNSTDYYVAYNITNESDLDMVTVGGQPKYHLGGNSFMCRIAIIEGYTKAEKETFERIISISENGAEVEVYDWTPANCDMYAKVNS</sequence>
<evidence type="ECO:0000313" key="1">
    <source>
        <dbReference type="EMBL" id="ACP33614.1"/>
    </source>
</evidence>
<dbReference type="HOGENOM" id="CLU_2507032_0_0_11"/>
<proteinExistence type="predicted"/>
<dbReference type="EMBL" id="CP001601">
    <property type="protein sequence ID" value="ACP33614.1"/>
    <property type="molecule type" value="Genomic_DNA"/>
</dbReference>
<organism evidence="1 2">
    <name type="scientific">Corynebacterium aurimucosum (strain ATCC 700975 / DSM 44827 / CIP 107346 / CN-1)</name>
    <name type="common">Corynebacterium nigricans</name>
    <dbReference type="NCBI Taxonomy" id="548476"/>
    <lineage>
        <taxon>Bacteria</taxon>
        <taxon>Bacillati</taxon>
        <taxon>Actinomycetota</taxon>
        <taxon>Actinomycetes</taxon>
        <taxon>Mycobacteriales</taxon>
        <taxon>Corynebacteriaceae</taxon>
        <taxon>Corynebacterium</taxon>
    </lineage>
</organism>
<gene>
    <name evidence="1" type="ordered locus">cauri_2021</name>
</gene>
<keyword evidence="2" id="KW-1185">Reference proteome</keyword>
<dbReference type="KEGG" id="car:cauri_2021"/>
<accession>C3PIG0</accession>
<evidence type="ECO:0000313" key="2">
    <source>
        <dbReference type="Proteomes" id="UP000002077"/>
    </source>
</evidence>
<dbReference type="STRING" id="548476.cauri_2021"/>
<dbReference type="Proteomes" id="UP000002077">
    <property type="component" value="Chromosome"/>
</dbReference>